<dbReference type="SUPFAM" id="SSF144091">
    <property type="entry name" value="Rhomboid-like"/>
    <property type="match status" value="1"/>
</dbReference>
<keyword evidence="3 7" id="KW-0812">Transmembrane</keyword>
<name>A0A448YF52_BRENA</name>
<comment type="function">
    <text evidence="7">May be involved in the degradation of misfolded endoplasmic reticulum (ER) luminal proteins.</text>
</comment>
<organism evidence="9 10">
    <name type="scientific">Brettanomyces naardenensis</name>
    <name type="common">Yeast</name>
    <dbReference type="NCBI Taxonomy" id="13370"/>
    <lineage>
        <taxon>Eukaryota</taxon>
        <taxon>Fungi</taxon>
        <taxon>Dikarya</taxon>
        <taxon>Ascomycota</taxon>
        <taxon>Saccharomycotina</taxon>
        <taxon>Pichiomycetes</taxon>
        <taxon>Pichiales</taxon>
        <taxon>Pichiaceae</taxon>
        <taxon>Brettanomyces</taxon>
    </lineage>
</organism>
<dbReference type="Proteomes" id="UP000290900">
    <property type="component" value="Unassembled WGS sequence"/>
</dbReference>
<evidence type="ECO:0000256" key="2">
    <source>
        <dbReference type="ARBA" id="ARBA00008917"/>
    </source>
</evidence>
<evidence type="ECO:0000256" key="4">
    <source>
        <dbReference type="ARBA" id="ARBA00022824"/>
    </source>
</evidence>
<dbReference type="GO" id="GO:0005789">
    <property type="term" value="C:endoplasmic reticulum membrane"/>
    <property type="evidence" value="ECO:0007669"/>
    <property type="project" value="UniProtKB-SubCell"/>
</dbReference>
<keyword evidence="6 7" id="KW-0472">Membrane</keyword>
<feature type="transmembrane region" description="Helical" evidence="7">
    <location>
        <begin position="56"/>
        <end position="77"/>
    </location>
</feature>
<dbReference type="Pfam" id="PF04511">
    <property type="entry name" value="DER1"/>
    <property type="match status" value="1"/>
</dbReference>
<feature type="transmembrane region" description="Helical" evidence="7">
    <location>
        <begin position="139"/>
        <end position="163"/>
    </location>
</feature>
<evidence type="ECO:0000256" key="3">
    <source>
        <dbReference type="ARBA" id="ARBA00022692"/>
    </source>
</evidence>
<dbReference type="EMBL" id="CAACVR010000001">
    <property type="protein sequence ID" value="VEU19595.1"/>
    <property type="molecule type" value="Genomic_DNA"/>
</dbReference>
<dbReference type="AlphaFoldDB" id="A0A448YF52"/>
<gene>
    <name evidence="9" type="ORF">BRENAR_LOCUS332</name>
</gene>
<dbReference type="GO" id="GO:0006950">
    <property type="term" value="P:response to stress"/>
    <property type="evidence" value="ECO:0007669"/>
    <property type="project" value="UniProtKB-ARBA"/>
</dbReference>
<feature type="transmembrane region" description="Helical" evidence="7">
    <location>
        <begin position="98"/>
        <end position="119"/>
    </location>
</feature>
<accession>A0A448YF52</accession>
<feature type="compositionally biased region" description="Low complexity" evidence="8">
    <location>
        <begin position="226"/>
        <end position="239"/>
    </location>
</feature>
<reference evidence="9 10" key="1">
    <citation type="submission" date="2018-12" db="EMBL/GenBank/DDBJ databases">
        <authorList>
            <person name="Tiukova I."/>
            <person name="Dainat J."/>
        </authorList>
    </citation>
    <scope>NUCLEOTIDE SEQUENCE [LARGE SCALE GENOMIC DNA]</scope>
</reference>
<evidence type="ECO:0000256" key="8">
    <source>
        <dbReference type="SAM" id="MobiDB-lite"/>
    </source>
</evidence>
<dbReference type="FunCoup" id="A0A448YF52">
    <property type="interactions" value="96"/>
</dbReference>
<feature type="transmembrane region" description="Helical" evidence="7">
    <location>
        <begin position="18"/>
        <end position="36"/>
    </location>
</feature>
<feature type="region of interest" description="Disordered" evidence="8">
    <location>
        <begin position="226"/>
        <end position="259"/>
    </location>
</feature>
<comment type="similarity">
    <text evidence="2 7">Belongs to the derlin family.</text>
</comment>
<evidence type="ECO:0000256" key="1">
    <source>
        <dbReference type="ARBA" id="ARBA00004477"/>
    </source>
</evidence>
<comment type="subcellular location">
    <subcellularLocation>
        <location evidence="1 7">Endoplasmic reticulum membrane</location>
        <topology evidence="1 7">Multi-pass membrane protein</topology>
    </subcellularLocation>
</comment>
<keyword evidence="4 7" id="KW-0256">Endoplasmic reticulum</keyword>
<dbReference type="PANTHER" id="PTHR11009">
    <property type="entry name" value="DER1-LIKE PROTEIN, DERLIN"/>
    <property type="match status" value="1"/>
</dbReference>
<dbReference type="InParanoid" id="A0A448YF52"/>
<keyword evidence="5 7" id="KW-1133">Transmembrane helix</keyword>
<protein>
    <recommendedName>
        <fullName evidence="7">Derlin</fullName>
    </recommendedName>
</protein>
<dbReference type="STRING" id="13370.A0A448YF52"/>
<evidence type="ECO:0000256" key="5">
    <source>
        <dbReference type="ARBA" id="ARBA00022989"/>
    </source>
</evidence>
<dbReference type="OrthoDB" id="1716531at2759"/>
<evidence type="ECO:0000313" key="10">
    <source>
        <dbReference type="Proteomes" id="UP000290900"/>
    </source>
</evidence>
<dbReference type="InterPro" id="IPR007599">
    <property type="entry name" value="DER1"/>
</dbReference>
<proteinExistence type="inferred from homology"/>
<evidence type="ECO:0000313" key="9">
    <source>
        <dbReference type="EMBL" id="VEU19595.1"/>
    </source>
</evidence>
<sequence>MERIPVDWLMEIPPVTRTYLIGVVGVSLLEYTGFLGRGDCYYSPDVVFKKGQYYRLLSSFLYFGTFSFDLLFTLYVVTRYSKALEQSYAKTRDYVWCLFVICTLILLYSSIVGNLYMLGSYLNDTLLYIWSRRNPDVEMTILGLVNFRSVYLPLVSVLLSRLVTSNFKVDWKSELAGVLIGQFFIFFNDMFPKLHSCESPLRPIWYWFKDDHERIEQVPEVAAAPEVQQQQQQQQGQQQINDVNDLDAQPVEPEADGLRQRRAFL</sequence>
<keyword evidence="10" id="KW-1185">Reference proteome</keyword>
<evidence type="ECO:0000256" key="7">
    <source>
        <dbReference type="RuleBase" id="RU363059"/>
    </source>
</evidence>
<dbReference type="InterPro" id="IPR035952">
    <property type="entry name" value="Rhomboid-like_sf"/>
</dbReference>
<evidence type="ECO:0000256" key="6">
    <source>
        <dbReference type="ARBA" id="ARBA00023136"/>
    </source>
</evidence>